<keyword evidence="3" id="KW-1185">Reference proteome</keyword>
<dbReference type="AlphaFoldDB" id="A0A3D8J2D8"/>
<gene>
    <name evidence="2" type="ORF">CQA57_07745</name>
</gene>
<evidence type="ECO:0000313" key="2">
    <source>
        <dbReference type="EMBL" id="RDU71376.1"/>
    </source>
</evidence>
<dbReference type="SUPFAM" id="SSF53448">
    <property type="entry name" value="Nucleotide-diphospho-sugar transferases"/>
    <property type="match status" value="1"/>
</dbReference>
<name>A0A3D8J2D8_9HELI</name>
<accession>A0A3D8J2D8</accession>
<reference evidence="2 3" key="1">
    <citation type="submission" date="2018-04" db="EMBL/GenBank/DDBJ databases">
        <title>Novel Campyloabacter and Helicobacter Species and Strains.</title>
        <authorList>
            <person name="Mannion A.J."/>
            <person name="Shen Z."/>
            <person name="Fox J.G."/>
        </authorList>
    </citation>
    <scope>NUCLEOTIDE SEQUENCE [LARGE SCALE GENOMIC DNA]</scope>
    <source>
        <strain evidence="2 3">MIT 04-9362</strain>
    </source>
</reference>
<organism evidence="2 3">
    <name type="scientific">Helicobacter anseris</name>
    <dbReference type="NCBI Taxonomy" id="375926"/>
    <lineage>
        <taxon>Bacteria</taxon>
        <taxon>Pseudomonadati</taxon>
        <taxon>Campylobacterota</taxon>
        <taxon>Epsilonproteobacteria</taxon>
        <taxon>Campylobacterales</taxon>
        <taxon>Helicobacteraceae</taxon>
        <taxon>Helicobacter</taxon>
    </lineage>
</organism>
<dbReference type="InterPro" id="IPR001173">
    <property type="entry name" value="Glyco_trans_2-like"/>
</dbReference>
<dbReference type="GO" id="GO:0016758">
    <property type="term" value="F:hexosyltransferase activity"/>
    <property type="evidence" value="ECO:0007669"/>
    <property type="project" value="UniProtKB-ARBA"/>
</dbReference>
<feature type="domain" description="Glycosyltransferase 2-like" evidence="1">
    <location>
        <begin position="7"/>
        <end position="44"/>
    </location>
</feature>
<dbReference type="PANTHER" id="PTHR22916">
    <property type="entry name" value="GLYCOSYLTRANSFERASE"/>
    <property type="match status" value="1"/>
</dbReference>
<protein>
    <recommendedName>
        <fullName evidence="1">Glycosyltransferase 2-like domain-containing protein</fullName>
    </recommendedName>
</protein>
<dbReference type="Gene3D" id="3.90.550.10">
    <property type="entry name" value="Spore Coat Polysaccharide Biosynthesis Protein SpsA, Chain A"/>
    <property type="match status" value="1"/>
</dbReference>
<dbReference type="EMBL" id="NXLX01000029">
    <property type="protein sequence ID" value="RDU71376.1"/>
    <property type="molecule type" value="Genomic_DNA"/>
</dbReference>
<dbReference type="PANTHER" id="PTHR22916:SF3">
    <property type="entry name" value="UDP-GLCNAC:BETAGAL BETA-1,3-N-ACETYLGLUCOSAMINYLTRANSFERASE-LIKE PROTEIN 1"/>
    <property type="match status" value="1"/>
</dbReference>
<evidence type="ECO:0000259" key="1">
    <source>
        <dbReference type="Pfam" id="PF00535"/>
    </source>
</evidence>
<dbReference type="InterPro" id="IPR029044">
    <property type="entry name" value="Nucleotide-diphossugar_trans"/>
</dbReference>
<dbReference type="Pfam" id="PF00535">
    <property type="entry name" value="Glycos_transf_2"/>
    <property type="match status" value="1"/>
</dbReference>
<evidence type="ECO:0000313" key="3">
    <source>
        <dbReference type="Proteomes" id="UP000256695"/>
    </source>
</evidence>
<comment type="caution">
    <text evidence="2">The sequence shown here is derived from an EMBL/GenBank/DDBJ whole genome shotgun (WGS) entry which is preliminary data.</text>
</comment>
<sequence length="44" mass="5014">MFMPFFSIIIPIYNVQDYLAKCLDSIVNQTFGDIEIILINDGST</sequence>
<dbReference type="Proteomes" id="UP000256695">
    <property type="component" value="Unassembled WGS sequence"/>
</dbReference>
<proteinExistence type="predicted"/>
<dbReference type="OrthoDB" id="5372349at2"/>
<feature type="non-terminal residue" evidence="2">
    <location>
        <position position="44"/>
    </location>
</feature>
<dbReference type="CDD" id="cd00761">
    <property type="entry name" value="Glyco_tranf_GTA_type"/>
    <property type="match status" value="1"/>
</dbReference>